<dbReference type="NCBIfam" id="TIGR01634">
    <property type="entry name" value="tail_P2_I"/>
    <property type="match status" value="1"/>
</dbReference>
<comment type="caution">
    <text evidence="1">The sequence shown here is derived from an EMBL/GenBank/DDBJ whole genome shotgun (WGS) entry which is preliminary data.</text>
</comment>
<accession>A0A3S0HL42</accession>
<evidence type="ECO:0000313" key="1">
    <source>
        <dbReference type="EMBL" id="RTQ95599.1"/>
    </source>
</evidence>
<sequence length="188" mass="21459">MSKTIYEVQLMDLLPESLKNDPDIIAASKAVDLGFSVVVNAVDKSLILPRIDQLESDVLDHVAYFFHVDFYDRSLDIETKRKLIKESVYIHQIKGTPAAVEILIETLFDEGTVEEWFDYGGNPYRFRVVTSNQSVTQERAEEFLRALNTVKNTRSHLDSVIILQTEQMDFKLAGIVHQGIHEVYGQVN</sequence>
<organism evidence="1 2">
    <name type="scientific">Lysinibacillus telephonicus</name>
    <dbReference type="NCBI Taxonomy" id="1714840"/>
    <lineage>
        <taxon>Bacteria</taxon>
        <taxon>Bacillati</taxon>
        <taxon>Bacillota</taxon>
        <taxon>Bacilli</taxon>
        <taxon>Bacillales</taxon>
        <taxon>Bacillaceae</taxon>
        <taxon>Lysinibacillus</taxon>
    </lineage>
</organism>
<gene>
    <name evidence="1" type="ORF">EKG35_02640</name>
</gene>
<keyword evidence="2" id="KW-1185">Reference proteome</keyword>
<dbReference type="InterPro" id="IPR006521">
    <property type="entry name" value="Tail_protein_I"/>
</dbReference>
<dbReference type="Pfam" id="PF09684">
    <property type="entry name" value="Tail_P2_I"/>
    <property type="match status" value="1"/>
</dbReference>
<name>A0A3S0HL42_9BACI</name>
<evidence type="ECO:0000313" key="2">
    <source>
        <dbReference type="Proteomes" id="UP000276349"/>
    </source>
</evidence>
<dbReference type="Proteomes" id="UP000276349">
    <property type="component" value="Unassembled WGS sequence"/>
</dbReference>
<dbReference type="RefSeq" id="WP_126292767.1">
    <property type="nucleotide sequence ID" value="NZ_CP185866.1"/>
</dbReference>
<protein>
    <submittedName>
        <fullName evidence="1">Phage tail protein I</fullName>
    </submittedName>
</protein>
<reference evidence="1 2" key="1">
    <citation type="submission" date="2018-12" db="EMBL/GenBank/DDBJ databases">
        <authorList>
            <person name="Yu L."/>
        </authorList>
    </citation>
    <scope>NUCLEOTIDE SEQUENCE [LARGE SCALE GENOMIC DNA]</scope>
    <source>
        <strain evidence="1 2">S5H2222</strain>
    </source>
</reference>
<dbReference type="EMBL" id="RXNR01000005">
    <property type="protein sequence ID" value="RTQ95599.1"/>
    <property type="molecule type" value="Genomic_DNA"/>
</dbReference>
<proteinExistence type="predicted"/>
<dbReference type="AlphaFoldDB" id="A0A3S0HL42"/>
<dbReference type="OrthoDB" id="90759at2"/>